<evidence type="ECO:0000313" key="2">
    <source>
        <dbReference type="EMBL" id="GMF13349.1"/>
    </source>
</evidence>
<protein>
    <submittedName>
        <fullName evidence="2">Unnamed protein product</fullName>
    </submittedName>
</protein>
<dbReference type="OrthoDB" id="127618at2759"/>
<accession>A0A9W6WHN7</accession>
<feature type="compositionally biased region" description="Polar residues" evidence="1">
    <location>
        <begin position="1"/>
        <end position="11"/>
    </location>
</feature>
<name>A0A9W6WHN7_9STRA</name>
<dbReference type="EMBL" id="BSXW01000153">
    <property type="protein sequence ID" value="GMF13349.1"/>
    <property type="molecule type" value="Genomic_DNA"/>
</dbReference>
<organism evidence="2 3">
    <name type="scientific">Phytophthora lilii</name>
    <dbReference type="NCBI Taxonomy" id="2077276"/>
    <lineage>
        <taxon>Eukaryota</taxon>
        <taxon>Sar</taxon>
        <taxon>Stramenopiles</taxon>
        <taxon>Oomycota</taxon>
        <taxon>Peronosporomycetes</taxon>
        <taxon>Peronosporales</taxon>
        <taxon>Peronosporaceae</taxon>
        <taxon>Phytophthora</taxon>
    </lineage>
</organism>
<evidence type="ECO:0000313" key="3">
    <source>
        <dbReference type="Proteomes" id="UP001165083"/>
    </source>
</evidence>
<reference evidence="2" key="1">
    <citation type="submission" date="2023-04" db="EMBL/GenBank/DDBJ databases">
        <title>Phytophthora lilii NBRC 32176.</title>
        <authorList>
            <person name="Ichikawa N."/>
            <person name="Sato H."/>
            <person name="Tonouchi N."/>
        </authorList>
    </citation>
    <scope>NUCLEOTIDE SEQUENCE</scope>
    <source>
        <strain evidence="2">NBRC 32176</strain>
    </source>
</reference>
<gene>
    <name evidence="2" type="ORF">Plil01_000382800</name>
</gene>
<dbReference type="Proteomes" id="UP001165083">
    <property type="component" value="Unassembled WGS sequence"/>
</dbReference>
<feature type="compositionally biased region" description="Basic and acidic residues" evidence="1">
    <location>
        <begin position="119"/>
        <end position="135"/>
    </location>
</feature>
<sequence>MALRSLDTTIPLTKPPSRRNNSLEPLKQAEAHNQEVVMVPHGRRRVSSVVVSEVLAPTQKLGVVPQKYVVPEGGEHAGKRLNSLVTSHRSASIASSKTDYGRRATAAKIHKQIPGAFNDIKDDREDSGTQDRDESSDSSDDDGLAQGAADIRHRAQFFKSLVGPVVYEDGGVVTKGIVDHRGITPHVVFSTSQTPPSEAKNPLVACRQPVTCGFCSSTNLTWVLRCSFCGSARMSDAPRLKYLIDMILSIDPRIKPDKVSLLTASLMPSLFCI</sequence>
<proteinExistence type="predicted"/>
<feature type="region of interest" description="Disordered" evidence="1">
    <location>
        <begin position="111"/>
        <end position="145"/>
    </location>
</feature>
<comment type="caution">
    <text evidence="2">The sequence shown here is derived from an EMBL/GenBank/DDBJ whole genome shotgun (WGS) entry which is preliminary data.</text>
</comment>
<dbReference type="AlphaFoldDB" id="A0A9W6WHN7"/>
<feature type="region of interest" description="Disordered" evidence="1">
    <location>
        <begin position="1"/>
        <end position="26"/>
    </location>
</feature>
<keyword evidence="3" id="KW-1185">Reference proteome</keyword>
<evidence type="ECO:0000256" key="1">
    <source>
        <dbReference type="SAM" id="MobiDB-lite"/>
    </source>
</evidence>